<dbReference type="Pfam" id="PF13521">
    <property type="entry name" value="AAA_28"/>
    <property type="match status" value="1"/>
</dbReference>
<comment type="caution">
    <text evidence="2">The sequence shown here is derived from an EMBL/GenBank/DDBJ whole genome shotgun (WGS) entry which is preliminary data.</text>
</comment>
<dbReference type="InterPro" id="IPR038727">
    <property type="entry name" value="NadR/Ttd14_AAA_dom"/>
</dbReference>
<dbReference type="OrthoDB" id="5638848at2"/>
<dbReference type="InterPro" id="IPR027417">
    <property type="entry name" value="P-loop_NTPase"/>
</dbReference>
<dbReference type="EMBL" id="QRBB01000001">
    <property type="protein sequence ID" value="RDS76668.1"/>
    <property type="molecule type" value="Genomic_DNA"/>
</dbReference>
<organism evidence="2 3">
    <name type="scientific">Alteriqipengyuania lutimaris</name>
    <dbReference type="NCBI Taxonomy" id="1538146"/>
    <lineage>
        <taxon>Bacteria</taxon>
        <taxon>Pseudomonadati</taxon>
        <taxon>Pseudomonadota</taxon>
        <taxon>Alphaproteobacteria</taxon>
        <taxon>Sphingomonadales</taxon>
        <taxon>Erythrobacteraceae</taxon>
        <taxon>Alteriqipengyuania</taxon>
    </lineage>
</organism>
<reference evidence="2 3" key="1">
    <citation type="submission" date="2018-07" db="EMBL/GenBank/DDBJ databases">
        <title>Erythrobacter nanhaiensis sp. nov., a novel member of the genus Erythrobacter isolated from the South China Sea.</title>
        <authorList>
            <person name="Chen X."/>
            <person name="Liu J."/>
        </authorList>
    </citation>
    <scope>NUCLEOTIDE SEQUENCE [LARGE SCALE GENOMIC DNA]</scope>
    <source>
        <strain evidence="2 3">S-5</strain>
    </source>
</reference>
<dbReference type="Proteomes" id="UP000254101">
    <property type="component" value="Unassembled WGS sequence"/>
</dbReference>
<feature type="domain" description="NadR/Ttd14 AAA" evidence="1">
    <location>
        <begin position="4"/>
        <end position="164"/>
    </location>
</feature>
<evidence type="ECO:0000313" key="3">
    <source>
        <dbReference type="Proteomes" id="UP000254101"/>
    </source>
</evidence>
<protein>
    <recommendedName>
        <fullName evidence="1">NadR/Ttd14 AAA domain-containing protein</fullName>
    </recommendedName>
</protein>
<proteinExistence type="predicted"/>
<dbReference type="Gene3D" id="3.40.50.300">
    <property type="entry name" value="P-loop containing nucleotide triphosphate hydrolases"/>
    <property type="match status" value="1"/>
</dbReference>
<keyword evidence="3" id="KW-1185">Reference proteome</keyword>
<dbReference type="SUPFAM" id="SSF52540">
    <property type="entry name" value="P-loop containing nucleoside triphosphate hydrolases"/>
    <property type="match status" value="1"/>
</dbReference>
<accession>A0A395LI76</accession>
<gene>
    <name evidence="2" type="ORF">DL238_02970</name>
</gene>
<evidence type="ECO:0000313" key="2">
    <source>
        <dbReference type="EMBL" id="RDS76668.1"/>
    </source>
</evidence>
<name>A0A395LI76_9SPHN</name>
<sequence length="172" mass="19001">MCRAVITGAPGSGKSTLLAEVARRGIATGDEVARRILQVPGGMEMRAERPTDFALAMLEAQRALWDCAGKGDLPILFDRGFPDIVGFLRLEGLAVSPEVDAACRNYRYGGPVFHAPPWREIYRQDDERIQTWEEAVESDSAVLGAWRDYGYSPVTLPFADPATRADFVLERL</sequence>
<dbReference type="AlphaFoldDB" id="A0A395LI76"/>
<evidence type="ECO:0000259" key="1">
    <source>
        <dbReference type="Pfam" id="PF13521"/>
    </source>
</evidence>